<feature type="transmembrane region" description="Helical" evidence="6">
    <location>
        <begin position="40"/>
        <end position="68"/>
    </location>
</feature>
<keyword evidence="3 6" id="KW-0812">Transmembrane</keyword>
<protein>
    <submittedName>
        <fullName evidence="7">LysE family translocator</fullName>
    </submittedName>
</protein>
<keyword evidence="4 6" id="KW-1133">Transmembrane helix</keyword>
<evidence type="ECO:0000256" key="5">
    <source>
        <dbReference type="ARBA" id="ARBA00023136"/>
    </source>
</evidence>
<sequence length="201" mass="21441">MDATLFSLYFSALVAVYLLPGPDMALVVATGASRGVRMALVTSLGIALSRGMHVFMSGLGLAALMAAHPVLLDVVRWGGAAYLLFLAWQVLRADMRVDTTQGAEGSAASGFTRGLLTNLLNPKALMFCGLFLPQFVAPERGPVLLQFVWLGAILVAVGFAFDAIYAVLAARLSRRVRSASPFRKWLLPTVFVLLAGRLVAS</sequence>
<dbReference type="InterPro" id="IPR001123">
    <property type="entry name" value="LeuE-type"/>
</dbReference>
<feature type="transmembrane region" description="Helical" evidence="6">
    <location>
        <begin position="6"/>
        <end position="28"/>
    </location>
</feature>
<dbReference type="Pfam" id="PF01810">
    <property type="entry name" value="LysE"/>
    <property type="match status" value="1"/>
</dbReference>
<keyword evidence="2" id="KW-1003">Cell membrane</keyword>
<comment type="caution">
    <text evidence="7">The sequence shown here is derived from an EMBL/GenBank/DDBJ whole genome shotgun (WGS) entry which is preliminary data.</text>
</comment>
<dbReference type="RefSeq" id="WP_119770376.1">
    <property type="nucleotide sequence ID" value="NZ_QYUO01000002.1"/>
</dbReference>
<feature type="transmembrane region" description="Helical" evidence="6">
    <location>
        <begin position="74"/>
        <end position="91"/>
    </location>
</feature>
<keyword evidence="8" id="KW-1185">Reference proteome</keyword>
<reference evidence="8" key="1">
    <citation type="submission" date="2018-09" db="EMBL/GenBank/DDBJ databases">
        <authorList>
            <person name="Zhu H."/>
        </authorList>
    </citation>
    <scope>NUCLEOTIDE SEQUENCE [LARGE SCALE GENOMIC DNA]</scope>
    <source>
        <strain evidence="8">K1R23-30</strain>
    </source>
</reference>
<dbReference type="PIRSF" id="PIRSF006324">
    <property type="entry name" value="LeuE"/>
    <property type="match status" value="1"/>
</dbReference>
<proteinExistence type="predicted"/>
<dbReference type="PANTHER" id="PTHR30086">
    <property type="entry name" value="ARGININE EXPORTER PROTEIN ARGO"/>
    <property type="match status" value="1"/>
</dbReference>
<dbReference type="GO" id="GO:0015171">
    <property type="term" value="F:amino acid transmembrane transporter activity"/>
    <property type="evidence" value="ECO:0007669"/>
    <property type="project" value="TreeGrafter"/>
</dbReference>
<accession>A0A3A3FL86</accession>
<feature type="transmembrane region" description="Helical" evidence="6">
    <location>
        <begin position="143"/>
        <end position="170"/>
    </location>
</feature>
<name>A0A3A3FL86_9BURK</name>
<dbReference type="PANTHER" id="PTHR30086:SF20">
    <property type="entry name" value="ARGININE EXPORTER PROTEIN ARGO-RELATED"/>
    <property type="match status" value="1"/>
</dbReference>
<feature type="transmembrane region" description="Helical" evidence="6">
    <location>
        <begin position="119"/>
        <end position="137"/>
    </location>
</feature>
<evidence type="ECO:0000256" key="6">
    <source>
        <dbReference type="SAM" id="Phobius"/>
    </source>
</evidence>
<dbReference type="EMBL" id="QYUO01000002">
    <property type="protein sequence ID" value="RJF95225.1"/>
    <property type="molecule type" value="Genomic_DNA"/>
</dbReference>
<evidence type="ECO:0000256" key="1">
    <source>
        <dbReference type="ARBA" id="ARBA00004651"/>
    </source>
</evidence>
<dbReference type="GO" id="GO:0005886">
    <property type="term" value="C:plasma membrane"/>
    <property type="evidence" value="ECO:0007669"/>
    <property type="project" value="UniProtKB-SubCell"/>
</dbReference>
<evidence type="ECO:0000313" key="8">
    <source>
        <dbReference type="Proteomes" id="UP000265955"/>
    </source>
</evidence>
<evidence type="ECO:0000256" key="4">
    <source>
        <dbReference type="ARBA" id="ARBA00022989"/>
    </source>
</evidence>
<evidence type="ECO:0000313" key="7">
    <source>
        <dbReference type="EMBL" id="RJF95225.1"/>
    </source>
</evidence>
<comment type="subcellular location">
    <subcellularLocation>
        <location evidence="1">Cell membrane</location>
        <topology evidence="1">Multi-pass membrane protein</topology>
    </subcellularLocation>
</comment>
<dbReference type="AlphaFoldDB" id="A0A3A3FL86"/>
<evidence type="ECO:0000256" key="3">
    <source>
        <dbReference type="ARBA" id="ARBA00022692"/>
    </source>
</evidence>
<organism evidence="7 8">
    <name type="scientific">Noviherbaspirillum saxi</name>
    <dbReference type="NCBI Taxonomy" id="2320863"/>
    <lineage>
        <taxon>Bacteria</taxon>
        <taxon>Pseudomonadati</taxon>
        <taxon>Pseudomonadota</taxon>
        <taxon>Betaproteobacteria</taxon>
        <taxon>Burkholderiales</taxon>
        <taxon>Oxalobacteraceae</taxon>
        <taxon>Noviherbaspirillum</taxon>
    </lineage>
</organism>
<evidence type="ECO:0000256" key="2">
    <source>
        <dbReference type="ARBA" id="ARBA00022475"/>
    </source>
</evidence>
<dbReference type="OrthoDB" id="9804822at2"/>
<gene>
    <name evidence="7" type="ORF">D3871_17410</name>
</gene>
<dbReference type="Proteomes" id="UP000265955">
    <property type="component" value="Unassembled WGS sequence"/>
</dbReference>
<keyword evidence="5 6" id="KW-0472">Membrane</keyword>